<feature type="transmembrane region" description="Helical" evidence="6">
    <location>
        <begin position="168"/>
        <end position="186"/>
    </location>
</feature>
<accession>A0A3D8ICJ5</accession>
<evidence type="ECO:0000256" key="6">
    <source>
        <dbReference type="RuleBase" id="RU004379"/>
    </source>
</evidence>
<feature type="transmembrane region" description="Helical" evidence="6">
    <location>
        <begin position="198"/>
        <end position="221"/>
    </location>
</feature>
<proteinExistence type="inferred from homology"/>
<dbReference type="PANTHER" id="PTHR23291">
    <property type="entry name" value="BAX INHIBITOR-RELATED"/>
    <property type="match status" value="1"/>
</dbReference>
<evidence type="ECO:0000256" key="3">
    <source>
        <dbReference type="ARBA" id="ARBA00022692"/>
    </source>
</evidence>
<feature type="transmembrane region" description="Helical" evidence="6">
    <location>
        <begin position="33"/>
        <end position="52"/>
    </location>
</feature>
<dbReference type="GO" id="GO:0005886">
    <property type="term" value="C:plasma membrane"/>
    <property type="evidence" value="ECO:0007669"/>
    <property type="project" value="UniProtKB-SubCell"/>
</dbReference>
<reference evidence="7 8" key="1">
    <citation type="submission" date="2018-04" db="EMBL/GenBank/DDBJ databases">
        <title>Novel Campyloabacter and Helicobacter Species and Strains.</title>
        <authorList>
            <person name="Mannion A.J."/>
            <person name="Shen Z."/>
            <person name="Fox J.G."/>
        </authorList>
    </citation>
    <scope>NUCLEOTIDE SEQUENCE [LARGE SCALE GENOMIC DNA]</scope>
    <source>
        <strain evidence="7 8">MIT 17-337</strain>
    </source>
</reference>
<comment type="similarity">
    <text evidence="6">Belongs to the BI1 family.</text>
</comment>
<evidence type="ECO:0000313" key="8">
    <source>
        <dbReference type="Proteomes" id="UP000256379"/>
    </source>
</evidence>
<keyword evidence="2" id="KW-1003">Cell membrane</keyword>
<evidence type="ECO:0000256" key="5">
    <source>
        <dbReference type="ARBA" id="ARBA00023136"/>
    </source>
</evidence>
<feature type="transmembrane region" description="Helical" evidence="6">
    <location>
        <begin position="83"/>
        <end position="106"/>
    </location>
</feature>
<dbReference type="RefSeq" id="WP_115543675.1">
    <property type="nucleotide sequence ID" value="NZ_NXLQ01000028.1"/>
</dbReference>
<keyword evidence="5 6" id="KW-0472">Membrane</keyword>
<dbReference type="Pfam" id="PF01027">
    <property type="entry name" value="Bax1-I"/>
    <property type="match status" value="1"/>
</dbReference>
<evidence type="ECO:0000313" key="7">
    <source>
        <dbReference type="EMBL" id="RDU62838.1"/>
    </source>
</evidence>
<sequence length="227" mass="24949">MGIYDRNYTQDTGVSYSQSDTALVNFVKTTYKFLAGSLLLAFVGVLVGWQNIAMVAQYKMGLFLVELGLIFALGFVQNKPGINLAVFALFSFISGMTLVPLLAVVMMKNPGIIAQALAMTTIIFGIMSIYAIKTKRDLGNMGVALFWSVVVIFVFSLLNMFVFQSSMLQFAIASVVVIVFSLYIAYDTQNIITGRYDNPIMAAIALYLDILNVFTALLQILGMSSRD</sequence>
<dbReference type="EMBL" id="NXLQ01000028">
    <property type="protein sequence ID" value="RDU62838.1"/>
    <property type="molecule type" value="Genomic_DNA"/>
</dbReference>
<evidence type="ECO:0000256" key="1">
    <source>
        <dbReference type="ARBA" id="ARBA00004651"/>
    </source>
</evidence>
<dbReference type="CDD" id="cd10432">
    <property type="entry name" value="BI-1-like_bacterial"/>
    <property type="match status" value="1"/>
</dbReference>
<keyword evidence="8" id="KW-1185">Reference proteome</keyword>
<feature type="transmembrane region" description="Helical" evidence="6">
    <location>
        <begin position="144"/>
        <end position="162"/>
    </location>
</feature>
<evidence type="ECO:0000256" key="4">
    <source>
        <dbReference type="ARBA" id="ARBA00022989"/>
    </source>
</evidence>
<dbReference type="OrthoDB" id="9793828at2"/>
<dbReference type="PANTHER" id="PTHR23291:SF115">
    <property type="entry name" value="MODULATOR OF FTSH PROTEASE YCCA"/>
    <property type="match status" value="1"/>
</dbReference>
<dbReference type="InterPro" id="IPR006214">
    <property type="entry name" value="Bax_inhibitor_1-related"/>
</dbReference>
<name>A0A3D8ICJ5_9HELI</name>
<organism evidence="7 8">
    <name type="scientific">Helicobacter didelphidarum</name>
    <dbReference type="NCBI Taxonomy" id="2040648"/>
    <lineage>
        <taxon>Bacteria</taxon>
        <taxon>Pseudomonadati</taxon>
        <taxon>Campylobacterota</taxon>
        <taxon>Epsilonproteobacteria</taxon>
        <taxon>Campylobacterales</taxon>
        <taxon>Helicobacteraceae</taxon>
        <taxon>Helicobacter</taxon>
    </lineage>
</organism>
<dbReference type="AlphaFoldDB" id="A0A3D8ICJ5"/>
<gene>
    <name evidence="7" type="ORF">CQA53_09015</name>
</gene>
<dbReference type="Proteomes" id="UP000256379">
    <property type="component" value="Unassembled WGS sequence"/>
</dbReference>
<keyword evidence="4 6" id="KW-1133">Transmembrane helix</keyword>
<keyword evidence="3 6" id="KW-0812">Transmembrane</keyword>
<comment type="subcellular location">
    <subcellularLocation>
        <location evidence="1">Cell membrane</location>
        <topology evidence="1">Multi-pass membrane protein</topology>
    </subcellularLocation>
</comment>
<feature type="transmembrane region" description="Helical" evidence="6">
    <location>
        <begin position="58"/>
        <end position="76"/>
    </location>
</feature>
<comment type="caution">
    <text evidence="7">The sequence shown here is derived from an EMBL/GenBank/DDBJ whole genome shotgun (WGS) entry which is preliminary data.</text>
</comment>
<evidence type="ECO:0000256" key="2">
    <source>
        <dbReference type="ARBA" id="ARBA00022475"/>
    </source>
</evidence>
<feature type="transmembrane region" description="Helical" evidence="6">
    <location>
        <begin position="112"/>
        <end position="132"/>
    </location>
</feature>
<protein>
    <submittedName>
        <fullName evidence="7">BAX inhibitor (BI)-1/YccA family protein</fullName>
    </submittedName>
</protein>